<feature type="binding site" evidence="9">
    <location>
        <position position="299"/>
    </location>
    <ligand>
        <name>K(+)</name>
        <dbReference type="ChEBI" id="CHEBI:29103"/>
    </ligand>
</feature>
<dbReference type="InterPro" id="IPR029056">
    <property type="entry name" value="Ribokinase-like"/>
</dbReference>
<feature type="binding site" evidence="9">
    <location>
        <position position="301"/>
    </location>
    <ligand>
        <name>K(+)</name>
        <dbReference type="ChEBI" id="CHEBI:29103"/>
    </ligand>
</feature>
<feature type="binding site" evidence="9">
    <location>
        <position position="266"/>
    </location>
    <ligand>
        <name>substrate</name>
    </ligand>
</feature>
<dbReference type="UniPathway" id="UPA00916">
    <property type="reaction ID" value="UER00889"/>
</dbReference>
<evidence type="ECO:0000256" key="1">
    <source>
        <dbReference type="ARBA" id="ARBA00022679"/>
    </source>
</evidence>
<name>Q0BR44_GRABC</name>
<keyword evidence="4 9" id="KW-0418">Kinase</keyword>
<dbReference type="InterPro" id="IPR011611">
    <property type="entry name" value="PfkB_dom"/>
</dbReference>
<dbReference type="SUPFAM" id="SSF53613">
    <property type="entry name" value="Ribokinase-like"/>
    <property type="match status" value="1"/>
</dbReference>
<keyword evidence="9" id="KW-0963">Cytoplasm</keyword>
<feature type="active site" description="Proton acceptor" evidence="9">
    <location>
        <position position="266"/>
    </location>
</feature>
<gene>
    <name evidence="9" type="primary">rbsK</name>
    <name evidence="11" type="ordered locus">GbCGDNIH1_1810</name>
</gene>
<dbReference type="GO" id="GO:0004747">
    <property type="term" value="F:ribokinase activity"/>
    <property type="evidence" value="ECO:0007669"/>
    <property type="project" value="UniProtKB-UniRule"/>
</dbReference>
<dbReference type="CDD" id="cd01174">
    <property type="entry name" value="ribokinase"/>
    <property type="match status" value="1"/>
</dbReference>
<evidence type="ECO:0000256" key="8">
    <source>
        <dbReference type="ARBA" id="ARBA00023277"/>
    </source>
</evidence>
<comment type="function">
    <text evidence="9">Catalyzes the phosphorylation of ribose at O-5 in a reaction requiring ATP and magnesium. The resulting D-ribose-5-phosphate can then be used either for sythesis of nucleotides, histidine, and tryptophan, or as a component of the pentose phosphate pathway.</text>
</comment>
<dbReference type="eggNOG" id="COG0524">
    <property type="taxonomic scope" value="Bacteria"/>
</dbReference>
<organism evidence="11 12">
    <name type="scientific">Granulibacter bethesdensis (strain ATCC BAA-1260 / CGDNIH1)</name>
    <dbReference type="NCBI Taxonomy" id="391165"/>
    <lineage>
        <taxon>Bacteria</taxon>
        <taxon>Pseudomonadati</taxon>
        <taxon>Pseudomonadota</taxon>
        <taxon>Alphaproteobacteria</taxon>
        <taxon>Acetobacterales</taxon>
        <taxon>Acetobacteraceae</taxon>
        <taxon>Granulibacter</taxon>
    </lineage>
</organism>
<comment type="pathway">
    <text evidence="9">Carbohydrate metabolism; D-ribose degradation; D-ribose 5-phosphate from beta-D-ribopyranose: step 2/2.</text>
</comment>
<dbReference type="GO" id="GO:0005524">
    <property type="term" value="F:ATP binding"/>
    <property type="evidence" value="ECO:0007669"/>
    <property type="project" value="UniProtKB-UniRule"/>
</dbReference>
<keyword evidence="7 9" id="KW-0630">Potassium</keyword>
<dbReference type="GO" id="GO:0019303">
    <property type="term" value="P:D-ribose catabolic process"/>
    <property type="evidence" value="ECO:0007669"/>
    <property type="project" value="UniProtKB-UniRule"/>
</dbReference>
<evidence type="ECO:0000256" key="4">
    <source>
        <dbReference type="ARBA" id="ARBA00022777"/>
    </source>
</evidence>
<evidence type="ECO:0000313" key="11">
    <source>
        <dbReference type="EMBL" id="ABI62708.2"/>
    </source>
</evidence>
<dbReference type="EMBL" id="CP000394">
    <property type="protein sequence ID" value="ABI62708.2"/>
    <property type="molecule type" value="Genomic_DNA"/>
</dbReference>
<evidence type="ECO:0000256" key="9">
    <source>
        <dbReference type="HAMAP-Rule" id="MF_01987"/>
    </source>
</evidence>
<keyword evidence="3 9" id="KW-0547">Nucleotide-binding</keyword>
<feature type="binding site" evidence="9">
    <location>
        <begin position="33"/>
        <end position="35"/>
    </location>
    <ligand>
        <name>substrate</name>
    </ligand>
</feature>
<keyword evidence="2 9" id="KW-0479">Metal-binding</keyword>
<comment type="catalytic activity">
    <reaction evidence="9">
        <text>D-ribose + ATP = D-ribose 5-phosphate + ADP + H(+)</text>
        <dbReference type="Rhea" id="RHEA:13697"/>
        <dbReference type="ChEBI" id="CHEBI:15378"/>
        <dbReference type="ChEBI" id="CHEBI:30616"/>
        <dbReference type="ChEBI" id="CHEBI:47013"/>
        <dbReference type="ChEBI" id="CHEBI:78346"/>
        <dbReference type="ChEBI" id="CHEBI:456216"/>
        <dbReference type="EC" id="2.7.1.15"/>
    </reaction>
</comment>
<dbReference type="PRINTS" id="PR00990">
    <property type="entry name" value="RIBOKINASE"/>
</dbReference>
<comment type="cofactor">
    <cofactor evidence="9">
        <name>Mg(2+)</name>
        <dbReference type="ChEBI" id="CHEBI:18420"/>
    </cofactor>
    <text evidence="9">Requires a divalent cation, most likely magnesium in vivo, as an electrophilic catalyst to aid phosphoryl group transfer. It is the chelate of the metal and the nucleotide that is the actual substrate.</text>
</comment>
<feature type="binding site" evidence="9">
    <location>
        <position position="262"/>
    </location>
    <ligand>
        <name>K(+)</name>
        <dbReference type="ChEBI" id="CHEBI:29103"/>
    </ligand>
</feature>
<feature type="binding site" evidence="9">
    <location>
        <begin position="234"/>
        <end position="239"/>
    </location>
    <ligand>
        <name>ATP</name>
        <dbReference type="ChEBI" id="CHEBI:30616"/>
    </ligand>
</feature>
<feature type="binding site" evidence="9">
    <location>
        <position position="260"/>
    </location>
    <ligand>
        <name>K(+)</name>
        <dbReference type="ChEBI" id="CHEBI:29103"/>
    </ligand>
</feature>
<feature type="binding site" evidence="9">
    <location>
        <position position="296"/>
    </location>
    <ligand>
        <name>K(+)</name>
        <dbReference type="ChEBI" id="CHEBI:29103"/>
    </ligand>
</feature>
<feature type="binding site" evidence="9">
    <location>
        <position position="203"/>
    </location>
    <ligand>
        <name>ATP</name>
        <dbReference type="ChEBI" id="CHEBI:30616"/>
    </ligand>
</feature>
<dbReference type="Gene3D" id="3.40.1190.20">
    <property type="match status" value="1"/>
</dbReference>
<evidence type="ECO:0000256" key="3">
    <source>
        <dbReference type="ARBA" id="ARBA00022741"/>
    </source>
</evidence>
<accession>Q0BR44</accession>
<feature type="binding site" evidence="9">
    <location>
        <begin position="61"/>
        <end position="65"/>
    </location>
    <ligand>
        <name>substrate</name>
    </ligand>
</feature>
<dbReference type="PANTHER" id="PTHR10584">
    <property type="entry name" value="SUGAR KINASE"/>
    <property type="match status" value="1"/>
</dbReference>
<sequence>MAGYGSRSVCSGRRVTLPESERAADMIVFGSINLDLLLSVPSLPEPGQTLLALDSQTAPGGKGANQAVAAAQDGASVRMIGAVGQDGFADAALYGLKQAGVDLSAVRQVQDRTGLASICIDHEGRNHIVVAPGANRAVRAAWIEDNRLLPGTVLVTQMEVPPDETAAALHRAKQAGMRTVLNLAPAVSLPLETMRSVDILVVNEDEAAWLARHLQTDDSAAALHALLGSTVIKTLGADGVHIANAEATTSLPAFPVSAIDTTGAGDCFVGVLAAALERGASTIEAARRALVASALCCTQPGAQTASPAQHEIEAALR</sequence>
<keyword evidence="6 9" id="KW-0460">Magnesium</keyword>
<comment type="subcellular location">
    <subcellularLocation>
        <location evidence="9">Cytoplasm</location>
    </subcellularLocation>
</comment>
<dbReference type="EC" id="2.7.1.15" evidence="9"/>
<keyword evidence="12" id="KW-1185">Reference proteome</keyword>
<evidence type="ECO:0000256" key="2">
    <source>
        <dbReference type="ARBA" id="ARBA00022723"/>
    </source>
</evidence>
<feature type="binding site" evidence="9">
    <location>
        <begin position="265"/>
        <end position="266"/>
    </location>
    <ligand>
        <name>ATP</name>
        <dbReference type="ChEBI" id="CHEBI:30616"/>
    </ligand>
</feature>
<comment type="activity regulation">
    <text evidence="9">Activated by a monovalent cation that binds near, but not in, the active site. The most likely occupant of the site in vivo is potassium. Ion binding induces a conformational change that may alter substrate affinity.</text>
</comment>
<evidence type="ECO:0000256" key="7">
    <source>
        <dbReference type="ARBA" id="ARBA00022958"/>
    </source>
</evidence>
<protein>
    <recommendedName>
        <fullName evidence="9">Ribokinase</fullName>
        <shortName evidence="9">RK</shortName>
        <ecNumber evidence="9">2.7.1.15</ecNumber>
    </recommendedName>
</protein>
<dbReference type="InterPro" id="IPR011877">
    <property type="entry name" value="Ribokinase"/>
</dbReference>
<evidence type="ECO:0000313" key="12">
    <source>
        <dbReference type="Proteomes" id="UP000001963"/>
    </source>
</evidence>
<keyword evidence="8 9" id="KW-0119">Carbohydrate metabolism</keyword>
<evidence type="ECO:0000256" key="6">
    <source>
        <dbReference type="ARBA" id="ARBA00022842"/>
    </source>
</evidence>
<feature type="domain" description="Carbohydrate kinase PfkB" evidence="10">
    <location>
        <begin position="25"/>
        <end position="308"/>
    </location>
</feature>
<evidence type="ECO:0000256" key="5">
    <source>
        <dbReference type="ARBA" id="ARBA00022840"/>
    </source>
</evidence>
<feature type="binding site" evidence="9">
    <location>
        <position position="159"/>
    </location>
    <ligand>
        <name>substrate</name>
    </ligand>
</feature>
<dbReference type="GO" id="GO:0005829">
    <property type="term" value="C:cytosol"/>
    <property type="evidence" value="ECO:0007669"/>
    <property type="project" value="TreeGrafter"/>
</dbReference>
<dbReference type="STRING" id="391165.GbCGDNIH1_1810"/>
<evidence type="ECO:0000259" key="10">
    <source>
        <dbReference type="Pfam" id="PF00294"/>
    </source>
</evidence>
<dbReference type="Proteomes" id="UP000001963">
    <property type="component" value="Chromosome"/>
</dbReference>
<dbReference type="KEGG" id="gbe:GbCGDNIH1_1810"/>
<dbReference type="Pfam" id="PF00294">
    <property type="entry name" value="PfkB"/>
    <property type="match status" value="1"/>
</dbReference>
<keyword evidence="1 9" id="KW-0808">Transferase</keyword>
<proteinExistence type="inferred from homology"/>
<keyword evidence="5 9" id="KW-0067">ATP-binding</keyword>
<comment type="caution">
    <text evidence="9">Lacks conserved residue(s) required for the propagation of feature annotation.</text>
</comment>
<dbReference type="GO" id="GO:0046872">
    <property type="term" value="F:metal ion binding"/>
    <property type="evidence" value="ECO:0007669"/>
    <property type="project" value="UniProtKB-KW"/>
</dbReference>
<comment type="subunit">
    <text evidence="9">Homodimer.</text>
</comment>
<dbReference type="HAMAP" id="MF_01987">
    <property type="entry name" value="Ribokinase"/>
    <property type="match status" value="1"/>
</dbReference>
<reference evidence="11 12" key="1">
    <citation type="journal article" date="2007" name="J. Bacteriol.">
        <title>Genome sequence analysis of the emerging human pathogenic acetic acid bacterium Granulibacter bethesdensis.</title>
        <authorList>
            <person name="Greenberg D.E."/>
            <person name="Porcella S.F."/>
            <person name="Zelazny A.M."/>
            <person name="Virtaneva K."/>
            <person name="Sturdevant D.E."/>
            <person name="Kupko J.J.III."/>
            <person name="Barbian K.D."/>
            <person name="Babar A."/>
            <person name="Dorward D.W."/>
            <person name="Holland S.M."/>
        </authorList>
    </citation>
    <scope>NUCLEOTIDE SEQUENCE [LARGE SCALE GENOMIC DNA]</scope>
    <source>
        <strain evidence="12">ATCC BAA-1260 / CGDNIH1</strain>
    </source>
</reference>
<dbReference type="AlphaFoldDB" id="Q0BR44"/>
<comment type="similarity">
    <text evidence="9">Belongs to the carbohydrate kinase PfkB family. Ribokinase subfamily.</text>
</comment>
<dbReference type="InterPro" id="IPR002139">
    <property type="entry name" value="Ribo/fructo_kinase"/>
</dbReference>
<dbReference type="PANTHER" id="PTHR10584:SF166">
    <property type="entry name" value="RIBOKINASE"/>
    <property type="match status" value="1"/>
</dbReference>